<evidence type="ECO:0000256" key="8">
    <source>
        <dbReference type="ARBA" id="ARBA00022989"/>
    </source>
</evidence>
<name>A0A066ZZ52_HYDMR</name>
<evidence type="ECO:0000256" key="7">
    <source>
        <dbReference type="ARBA" id="ARBA00022779"/>
    </source>
</evidence>
<dbReference type="AlphaFoldDB" id="A0A066ZZ52"/>
<evidence type="ECO:0000256" key="6">
    <source>
        <dbReference type="ARBA" id="ARBA00022692"/>
    </source>
</evidence>
<dbReference type="Proteomes" id="UP000027341">
    <property type="component" value="Unassembled WGS sequence"/>
</dbReference>
<evidence type="ECO:0000256" key="10">
    <source>
        <dbReference type="RuleBase" id="RU364125"/>
    </source>
</evidence>
<evidence type="ECO:0000256" key="11">
    <source>
        <dbReference type="SAM" id="MobiDB-lite"/>
    </source>
</evidence>
<comment type="function">
    <text evidence="1 10">Controls the rotational direction of flagella during chemotaxis.</text>
</comment>
<dbReference type="GO" id="GO:0006935">
    <property type="term" value="P:chemotaxis"/>
    <property type="evidence" value="ECO:0007669"/>
    <property type="project" value="UniProtKB-KW"/>
</dbReference>
<feature type="transmembrane region" description="Helical" evidence="10">
    <location>
        <begin position="20"/>
        <end position="42"/>
    </location>
</feature>
<dbReference type="GO" id="GO:0071978">
    <property type="term" value="P:bacterial-type flagellum-dependent swarming motility"/>
    <property type="evidence" value="ECO:0007669"/>
    <property type="project" value="TreeGrafter"/>
</dbReference>
<keyword evidence="7 10" id="KW-0283">Flagellar rotation</keyword>
<keyword evidence="8 10" id="KW-1133">Transmembrane helix</keyword>
<evidence type="ECO:0000313" key="13">
    <source>
        <dbReference type="Proteomes" id="UP000027341"/>
    </source>
</evidence>
<keyword evidence="12" id="KW-0282">Flagellum</keyword>
<feature type="region of interest" description="Disordered" evidence="11">
    <location>
        <begin position="52"/>
        <end position="73"/>
    </location>
</feature>
<keyword evidence="12" id="KW-0966">Cell projection</keyword>
<comment type="caution">
    <text evidence="12">The sequence shown here is derived from an EMBL/GenBank/DDBJ whole genome shotgun (WGS) entry which is preliminary data.</text>
</comment>
<organism evidence="12 13">
    <name type="scientific">Hydrogenovibrio marinus</name>
    <dbReference type="NCBI Taxonomy" id="28885"/>
    <lineage>
        <taxon>Bacteria</taxon>
        <taxon>Pseudomonadati</taxon>
        <taxon>Pseudomonadota</taxon>
        <taxon>Gammaproteobacteria</taxon>
        <taxon>Thiotrichales</taxon>
        <taxon>Piscirickettsiaceae</taxon>
        <taxon>Hydrogenovibrio</taxon>
    </lineage>
</organism>
<evidence type="ECO:0000256" key="9">
    <source>
        <dbReference type="ARBA" id="ARBA00023136"/>
    </source>
</evidence>
<evidence type="ECO:0000256" key="2">
    <source>
        <dbReference type="ARBA" id="ARBA00004162"/>
    </source>
</evidence>
<proteinExistence type="inferred from homology"/>
<protein>
    <recommendedName>
        <fullName evidence="10">Flagellar protein FliL</fullName>
    </recommendedName>
</protein>
<feature type="compositionally biased region" description="Basic and acidic residues" evidence="11">
    <location>
        <begin position="61"/>
        <end position="73"/>
    </location>
</feature>
<keyword evidence="13" id="KW-1185">Reference proteome</keyword>
<dbReference type="InterPro" id="IPR005503">
    <property type="entry name" value="FliL"/>
</dbReference>
<dbReference type="GO" id="GO:0005886">
    <property type="term" value="C:plasma membrane"/>
    <property type="evidence" value="ECO:0007669"/>
    <property type="project" value="UniProtKB-SubCell"/>
</dbReference>
<dbReference type="RefSeq" id="WP_029909466.1">
    <property type="nucleotide sequence ID" value="NZ_AP020335.1"/>
</dbReference>
<dbReference type="STRING" id="28885.EI16_03605"/>
<keyword evidence="10" id="KW-0997">Cell inner membrane</keyword>
<comment type="subcellular location">
    <subcellularLocation>
        <location evidence="10">Cell inner membrane</location>
    </subcellularLocation>
    <subcellularLocation>
        <location evidence="2">Cell membrane</location>
        <topology evidence="2">Single-pass membrane protein</topology>
    </subcellularLocation>
</comment>
<comment type="similarity">
    <text evidence="3 10">Belongs to the FliL family.</text>
</comment>
<evidence type="ECO:0000256" key="5">
    <source>
        <dbReference type="ARBA" id="ARBA00022500"/>
    </source>
</evidence>
<evidence type="ECO:0000256" key="4">
    <source>
        <dbReference type="ARBA" id="ARBA00022475"/>
    </source>
</evidence>
<gene>
    <name evidence="12" type="ORF">EI16_03605</name>
</gene>
<evidence type="ECO:0000313" key="12">
    <source>
        <dbReference type="EMBL" id="KDN95395.1"/>
    </source>
</evidence>
<accession>A0A066ZZ52</accession>
<dbReference type="PANTHER" id="PTHR35091">
    <property type="entry name" value="FLAGELLAR PROTEIN FLIL"/>
    <property type="match status" value="1"/>
</dbReference>
<sequence length="198" mass="22143">MAEEAKEESTEKKSGGKGIIIILLVVMILLIIGIGVLTFFLLTSKNHEGGGDAAATAQHASAEHGDAKEEVKDGVVRSYSPKYKQYDPPEPGAAPQYFAMEPFVVNFKGQGQAKFLAVTIKFMTHYPQLVKDLENYRPMLRNDITAMLRIQTYTELNQDNGQQLLADKILKIAKADLEKNNIYPDLLEAVYFDRFVMQ</sequence>
<evidence type="ECO:0000256" key="3">
    <source>
        <dbReference type="ARBA" id="ARBA00008281"/>
    </source>
</evidence>
<dbReference type="EMBL" id="JMIU01000001">
    <property type="protein sequence ID" value="KDN95395.1"/>
    <property type="molecule type" value="Genomic_DNA"/>
</dbReference>
<dbReference type="Pfam" id="PF03748">
    <property type="entry name" value="FliL"/>
    <property type="match status" value="1"/>
</dbReference>
<keyword evidence="9 10" id="KW-0472">Membrane</keyword>
<dbReference type="PANTHER" id="PTHR35091:SF2">
    <property type="entry name" value="FLAGELLAR PROTEIN FLIL"/>
    <property type="match status" value="1"/>
</dbReference>
<reference evidence="12 13" key="1">
    <citation type="submission" date="2014-04" db="EMBL/GenBank/DDBJ databases">
        <title>Draft genome sequence of Hydrogenovibrio marinus MH-110, a model organism for aerobic H2 metabolism.</title>
        <authorList>
            <person name="Cha H.J."/>
            <person name="Jo B.H."/>
            <person name="Hwang B.H."/>
        </authorList>
    </citation>
    <scope>NUCLEOTIDE SEQUENCE [LARGE SCALE GENOMIC DNA]</scope>
    <source>
        <strain evidence="12 13">MH-110</strain>
    </source>
</reference>
<keyword evidence="12" id="KW-0969">Cilium</keyword>
<keyword evidence="5 10" id="KW-0145">Chemotaxis</keyword>
<keyword evidence="4" id="KW-1003">Cell membrane</keyword>
<keyword evidence="6 10" id="KW-0812">Transmembrane</keyword>
<dbReference type="GO" id="GO:0009425">
    <property type="term" value="C:bacterial-type flagellum basal body"/>
    <property type="evidence" value="ECO:0007669"/>
    <property type="project" value="InterPro"/>
</dbReference>
<evidence type="ECO:0000256" key="1">
    <source>
        <dbReference type="ARBA" id="ARBA00002254"/>
    </source>
</evidence>